<evidence type="ECO:0000256" key="1">
    <source>
        <dbReference type="ARBA" id="ARBA00004651"/>
    </source>
</evidence>
<evidence type="ECO:0000256" key="2">
    <source>
        <dbReference type="ARBA" id="ARBA00022475"/>
    </source>
</evidence>
<dbReference type="InterPro" id="IPR004797">
    <property type="entry name" value="Competence_ComEC/Rec2"/>
</dbReference>
<keyword evidence="5 6" id="KW-0472">Membrane</keyword>
<evidence type="ECO:0000256" key="4">
    <source>
        <dbReference type="ARBA" id="ARBA00022989"/>
    </source>
</evidence>
<keyword evidence="3 6" id="KW-0812">Transmembrane</keyword>
<evidence type="ECO:0000256" key="5">
    <source>
        <dbReference type="ARBA" id="ARBA00023136"/>
    </source>
</evidence>
<feature type="transmembrane region" description="Helical" evidence="6">
    <location>
        <begin position="291"/>
        <end position="310"/>
    </location>
</feature>
<dbReference type="SUPFAM" id="SSF56281">
    <property type="entry name" value="Metallo-hydrolase/oxidoreductase"/>
    <property type="match status" value="1"/>
</dbReference>
<evidence type="ECO:0000259" key="7">
    <source>
        <dbReference type="SMART" id="SM00849"/>
    </source>
</evidence>
<reference evidence="8 9" key="1">
    <citation type="submission" date="2018-05" db="EMBL/GenBank/DDBJ databases">
        <title>Kurthia sibirica genome sequence.</title>
        <authorList>
            <person name="Maclea K.S."/>
            <person name="Goen A.E."/>
        </authorList>
    </citation>
    <scope>NUCLEOTIDE SEQUENCE [LARGE SCALE GENOMIC DNA]</scope>
    <source>
        <strain evidence="8 9">ATCC 49154</strain>
    </source>
</reference>
<keyword evidence="4 6" id="KW-1133">Transmembrane helix</keyword>
<dbReference type="Proteomes" id="UP000245938">
    <property type="component" value="Unassembled WGS sequence"/>
</dbReference>
<evidence type="ECO:0000256" key="3">
    <source>
        <dbReference type="ARBA" id="ARBA00022692"/>
    </source>
</evidence>
<dbReference type="NCBIfam" id="TIGR00361">
    <property type="entry name" value="ComEC_Rec2"/>
    <property type="match status" value="1"/>
</dbReference>
<organism evidence="8 9">
    <name type="scientific">Kurthia sibirica</name>
    <dbReference type="NCBI Taxonomy" id="202750"/>
    <lineage>
        <taxon>Bacteria</taxon>
        <taxon>Bacillati</taxon>
        <taxon>Bacillota</taxon>
        <taxon>Bacilli</taxon>
        <taxon>Bacillales</taxon>
        <taxon>Caryophanaceae</taxon>
        <taxon>Kurthia</taxon>
    </lineage>
</organism>
<dbReference type="InterPro" id="IPR036866">
    <property type="entry name" value="RibonucZ/Hydroxyglut_hydro"/>
</dbReference>
<keyword evidence="2" id="KW-1003">Cell membrane</keyword>
<feature type="domain" description="Metallo-beta-lactamase" evidence="7">
    <location>
        <begin position="496"/>
        <end position="708"/>
    </location>
</feature>
<feature type="transmembrane region" description="Helical" evidence="6">
    <location>
        <begin position="7"/>
        <end position="32"/>
    </location>
</feature>
<dbReference type="Pfam" id="PF03772">
    <property type="entry name" value="Competence"/>
    <property type="match status" value="1"/>
</dbReference>
<dbReference type="Pfam" id="PF00753">
    <property type="entry name" value="Lactamase_B"/>
    <property type="match status" value="1"/>
</dbReference>
<keyword evidence="9" id="KW-1185">Reference proteome</keyword>
<evidence type="ECO:0000313" key="8">
    <source>
        <dbReference type="EMBL" id="PWI24841.1"/>
    </source>
</evidence>
<dbReference type="GO" id="GO:0005886">
    <property type="term" value="C:plasma membrane"/>
    <property type="evidence" value="ECO:0007669"/>
    <property type="project" value="UniProtKB-SubCell"/>
</dbReference>
<dbReference type="InterPro" id="IPR004477">
    <property type="entry name" value="ComEC_N"/>
</dbReference>
<protein>
    <submittedName>
        <fullName evidence="8">DNA internalization-related competence protein ComEC/Rec2</fullName>
    </submittedName>
</protein>
<evidence type="ECO:0000256" key="6">
    <source>
        <dbReference type="SAM" id="Phobius"/>
    </source>
</evidence>
<feature type="transmembrane region" description="Helical" evidence="6">
    <location>
        <begin position="367"/>
        <end position="387"/>
    </location>
</feature>
<dbReference type="EMBL" id="QFVR01000015">
    <property type="protein sequence ID" value="PWI24841.1"/>
    <property type="molecule type" value="Genomic_DNA"/>
</dbReference>
<dbReference type="NCBIfam" id="TIGR00360">
    <property type="entry name" value="ComEC_N-term"/>
    <property type="match status" value="1"/>
</dbReference>
<evidence type="ECO:0000313" key="9">
    <source>
        <dbReference type="Proteomes" id="UP000245938"/>
    </source>
</evidence>
<feature type="transmembrane region" description="Helical" evidence="6">
    <location>
        <begin position="261"/>
        <end position="284"/>
    </location>
</feature>
<comment type="subcellular location">
    <subcellularLocation>
        <location evidence="1">Cell membrane</location>
        <topology evidence="1">Multi-pass membrane protein</topology>
    </subcellularLocation>
</comment>
<proteinExistence type="predicted"/>
<dbReference type="InterPro" id="IPR035681">
    <property type="entry name" value="ComA-like_MBL"/>
</dbReference>
<comment type="caution">
    <text evidence="8">The sequence shown here is derived from an EMBL/GenBank/DDBJ whole genome shotgun (WGS) entry which is preliminary data.</text>
</comment>
<dbReference type="OrthoDB" id="9761531at2"/>
<dbReference type="SMART" id="SM00849">
    <property type="entry name" value="Lactamase_B"/>
    <property type="match status" value="1"/>
</dbReference>
<feature type="transmembrane region" description="Helical" evidence="6">
    <location>
        <begin position="222"/>
        <end position="241"/>
    </location>
</feature>
<dbReference type="InterPro" id="IPR001279">
    <property type="entry name" value="Metallo-B-lactamas"/>
</dbReference>
<dbReference type="Gene3D" id="3.60.15.10">
    <property type="entry name" value="Ribonuclease Z/Hydroxyacylglutathione hydrolase-like"/>
    <property type="match status" value="1"/>
</dbReference>
<dbReference type="GO" id="GO:0030420">
    <property type="term" value="P:establishment of competence for transformation"/>
    <property type="evidence" value="ECO:0007669"/>
    <property type="project" value="InterPro"/>
</dbReference>
<feature type="transmembrane region" description="Helical" evidence="6">
    <location>
        <begin position="463"/>
        <end position="480"/>
    </location>
</feature>
<dbReference type="PANTHER" id="PTHR30619">
    <property type="entry name" value="DNA INTERNALIZATION/COMPETENCE PROTEIN COMEC/REC2"/>
    <property type="match status" value="1"/>
</dbReference>
<dbReference type="PANTHER" id="PTHR30619:SF7">
    <property type="entry name" value="BETA-LACTAMASE DOMAIN PROTEIN"/>
    <property type="match status" value="1"/>
</dbReference>
<name>A0A2U3AK10_9BACL</name>
<gene>
    <name evidence="8" type="ORF">DEX24_11300</name>
</gene>
<dbReference type="InterPro" id="IPR052159">
    <property type="entry name" value="Competence_DNA_uptake"/>
</dbReference>
<feature type="transmembrane region" description="Helical" evidence="6">
    <location>
        <begin position="440"/>
        <end position="457"/>
    </location>
</feature>
<feature type="transmembrane region" description="Helical" evidence="6">
    <location>
        <begin position="38"/>
        <end position="55"/>
    </location>
</feature>
<feature type="transmembrane region" description="Helical" evidence="6">
    <location>
        <begin position="342"/>
        <end position="361"/>
    </location>
</feature>
<sequence>MYSALSVLLAIIAANESAMLLLLYGPFFLWLLLRKSSIWTVGLSLVAGLFFYMYTTEQLKEGPPLENTMTMQWTMTNIVNGKMLRGFMKTTSGQKIYCTYKFQNEAEKISFEKEVLGGQFYIVQGELVTPPLANHVFSFSMASYFKAHNAQGIYEITSMRFVASSHNIFTFMAQQRQRVRMQIEQFFPESIRAEAKALLIGDQSEVELQHTKLYQQFGISHLFAISGLHVGIMSFLLYEGLLRLRCRVEYARGIVVCSLPLYALFVGGAPSVWRAVMMVLLILLAKKLEHVLTLENAIAISFIIFVLVSPNSIYQIGFQLSYLATLAIILSSQIITRQTSSLAQAFVITTVCQLLVGPLLLHHFFELSLTSFVMNLLFVPLFSFFIVPMNGLLLLCCFIMKPLFSWLLFFYEPLRRLLWQFMFFLQQFPIHVWTPGRPTVILLLLLFGLLYFFFYFWEKKKYPLVMAFSLTLPVLVLNNLPKLNTQLTITFLSVGQGDCTIIEMPNRSAVYMIDTGGILRFEEEDWQRSTKTFEVGRQIVIPYLKGRGITKIDKLILSHADADHVEAAEEVLQSIKVKEIHLPPNAVNELVMADVIAEATAQQIPLKEQLAGDIWYEGHVGFQYIMPYSTEYNGNNSSLVTVITYKDEKILLPGDLEKEGEQELLQKNPEVLQGVTVLKAGHHGSKTSTTEEFLRAVAPKTLIFSTGLNNRYNHPATEVVERVVQASIPFFNTADDGTIILDIDHGVRWRRSE</sequence>
<accession>A0A2U3AK10</accession>
<dbReference type="CDD" id="cd07731">
    <property type="entry name" value="ComA-like_MBL-fold"/>
    <property type="match status" value="1"/>
</dbReference>
<dbReference type="AlphaFoldDB" id="A0A2U3AK10"/>